<dbReference type="EMBL" id="CP055899">
    <property type="protein sequence ID" value="QKX57257.1"/>
    <property type="molecule type" value="Genomic_DNA"/>
</dbReference>
<evidence type="ECO:0000313" key="3">
    <source>
        <dbReference type="Proteomes" id="UP000509510"/>
    </source>
</evidence>
<dbReference type="OrthoDB" id="2269179at2759"/>
<dbReference type="RefSeq" id="XP_035343435.1">
    <property type="nucleotide sequence ID" value="XM_035487542.1"/>
</dbReference>
<gene>
    <name evidence="2" type="ORF">TRUGW13939_04365</name>
</gene>
<reference evidence="3" key="1">
    <citation type="submission" date="2020-06" db="EMBL/GenBank/DDBJ databases">
        <title>A chromosome-scale genome assembly of Talaromyces rugulosus W13939.</title>
        <authorList>
            <person name="Wang B."/>
            <person name="Guo L."/>
            <person name="Ye K."/>
            <person name="Wang L."/>
        </authorList>
    </citation>
    <scope>NUCLEOTIDE SEQUENCE [LARGE SCALE GENOMIC DNA]</scope>
    <source>
        <strain evidence="3">W13939</strain>
    </source>
</reference>
<sequence>MSMPIAPTYVSHICEIDKALQQLTRAPEDTVEALRNPLSGTKAVHHSIRANHSDISATCFERFKSILLRTQATPECRKAIQKLLDQPMQVSNDELRMILQLRDHKQNRKAPKEDSVHVFYVRSWTFMSSKLLRLVKLLRKRGFTSPRLEEWEFQSCIALCGTLTVRYVGMAGGGRTATQRHKRDQNDKSRNTLHGEFMHIVDEECPDPCEFQLHEFPEMGINVIGNDKSGVLQLADDMERLLIQLFGYRSLLNVQIGGRNINYLPQAIDSSIFEGLGSDYFKKLPNKCSLLPDSKWNQTASFFMDIKKHSKSYKNKNIIHKNSFKVMETQARPYEYCGNVILAFLGEEPSDNHLTAGNTFFKGNCGASLLVKSLVNHIANMNEYETSSKSHWDLSKSFTFINSLPLPDYSDLTGGLQGLRNYFISTRPIVVVSLGKRSSFTLESNLKKLYFKKPSQPLGKEGWIKVIIRQYGETWDDSYTHIALRHPGSYLYATRDHDHLRSYYLQFQLVYFIAFTATEVLDELESRSMRLSRRDVCLKILNRVRDFLHNREGVILKSAGSSGEISFLKTYSTLNVPTTDLNCRRIFQDIKKVLKQRIDALNTRMESENSDSTLQVGSNRKRKAKSVEKDKSSPVFGRGTFHNIFSLGRAVGTPNSQERFEHLKALWAKNVPELHIMIPHREEKYPQWNGEFSTLHEGQFYFLKVLSQMSQPLYITTLAKVCNSAIVGRRRFDEISGSTELKCGLWVSRDRIKAYRTENSPFILTNEMQGHPIEVKLEGHSSIKWKTTAGSSITWKSFAQTQSGSNHPPVEFET</sequence>
<dbReference type="AlphaFoldDB" id="A0A7H8QTG2"/>
<protein>
    <submittedName>
        <fullName evidence="2">Uncharacterized protein</fullName>
    </submittedName>
</protein>
<accession>A0A7H8QTG2</accession>
<dbReference type="Proteomes" id="UP000509510">
    <property type="component" value="Chromosome II"/>
</dbReference>
<feature type="region of interest" description="Disordered" evidence="1">
    <location>
        <begin position="609"/>
        <end position="632"/>
    </location>
</feature>
<name>A0A7H8QTG2_TALRU</name>
<organism evidence="2 3">
    <name type="scientific">Talaromyces rugulosus</name>
    <name type="common">Penicillium rugulosum</name>
    <dbReference type="NCBI Taxonomy" id="121627"/>
    <lineage>
        <taxon>Eukaryota</taxon>
        <taxon>Fungi</taxon>
        <taxon>Dikarya</taxon>
        <taxon>Ascomycota</taxon>
        <taxon>Pezizomycotina</taxon>
        <taxon>Eurotiomycetes</taxon>
        <taxon>Eurotiomycetidae</taxon>
        <taxon>Eurotiales</taxon>
        <taxon>Trichocomaceae</taxon>
        <taxon>Talaromyces</taxon>
        <taxon>Talaromyces sect. Islandici</taxon>
    </lineage>
</organism>
<evidence type="ECO:0000256" key="1">
    <source>
        <dbReference type="SAM" id="MobiDB-lite"/>
    </source>
</evidence>
<dbReference type="KEGG" id="trg:TRUGW13939_04365"/>
<dbReference type="GeneID" id="55991867"/>
<keyword evidence="3" id="KW-1185">Reference proteome</keyword>
<evidence type="ECO:0000313" key="2">
    <source>
        <dbReference type="EMBL" id="QKX57257.1"/>
    </source>
</evidence>
<proteinExistence type="predicted"/>